<keyword evidence="5" id="KW-1185">Reference proteome</keyword>
<gene>
    <name evidence="4" type="ORF">J5O05_10400</name>
</gene>
<evidence type="ECO:0000256" key="2">
    <source>
        <dbReference type="ARBA" id="ARBA00022737"/>
    </source>
</evidence>
<protein>
    <submittedName>
        <fullName evidence="4">PQQ-binding-like beta-propeller repeat protein</fullName>
    </submittedName>
</protein>
<reference evidence="4" key="1">
    <citation type="submission" date="2021-03" db="EMBL/GenBank/DDBJ databases">
        <title>Complete Genome of Pseudoalteromonas xiamenensis STKMTI.2, a new potential marine bacterium producing anti-Vibrio compounds.</title>
        <authorList>
            <person name="Handayani D.P."/>
            <person name="Isnansetyo A."/>
            <person name="Istiqomah I."/>
            <person name="Jumina J."/>
        </authorList>
    </citation>
    <scope>NUCLEOTIDE SEQUENCE</scope>
    <source>
        <strain evidence="4">STKMTI.2</strain>
    </source>
</reference>
<dbReference type="PANTHER" id="PTHR19879">
    <property type="entry name" value="TRANSCRIPTION INITIATION FACTOR TFIID"/>
    <property type="match status" value="1"/>
</dbReference>
<dbReference type="PANTHER" id="PTHR19879:SF9">
    <property type="entry name" value="TRANSCRIPTION INITIATION FACTOR TFIID SUBUNIT 5"/>
    <property type="match status" value="1"/>
</dbReference>
<dbReference type="PROSITE" id="PS50082">
    <property type="entry name" value="WD_REPEATS_2"/>
    <property type="match status" value="2"/>
</dbReference>
<dbReference type="AlphaFoldDB" id="A0A975DEL8"/>
<dbReference type="Gene3D" id="2.130.10.10">
    <property type="entry name" value="YVTN repeat-like/Quinoprotein amine dehydrogenase"/>
    <property type="match status" value="2"/>
</dbReference>
<proteinExistence type="predicted"/>
<dbReference type="SMART" id="SM00320">
    <property type="entry name" value="WD40"/>
    <property type="match status" value="6"/>
</dbReference>
<feature type="repeat" description="WD" evidence="3">
    <location>
        <begin position="248"/>
        <end position="289"/>
    </location>
</feature>
<dbReference type="RefSeq" id="WP_208842006.1">
    <property type="nucleotide sequence ID" value="NZ_CP072133.1"/>
</dbReference>
<dbReference type="InterPro" id="IPR019775">
    <property type="entry name" value="WD40_repeat_CS"/>
</dbReference>
<dbReference type="PROSITE" id="PS00678">
    <property type="entry name" value="WD_REPEATS_1"/>
    <property type="match status" value="2"/>
</dbReference>
<dbReference type="InterPro" id="IPR015943">
    <property type="entry name" value="WD40/YVTN_repeat-like_dom_sf"/>
</dbReference>
<evidence type="ECO:0000256" key="3">
    <source>
        <dbReference type="PROSITE-ProRule" id="PRU00221"/>
    </source>
</evidence>
<dbReference type="Pfam" id="PF00400">
    <property type="entry name" value="WD40"/>
    <property type="match status" value="1"/>
</dbReference>
<feature type="repeat" description="WD" evidence="3">
    <location>
        <begin position="163"/>
        <end position="204"/>
    </location>
</feature>
<evidence type="ECO:0000313" key="4">
    <source>
        <dbReference type="EMBL" id="QTH70411.1"/>
    </source>
</evidence>
<dbReference type="PROSITE" id="PS50294">
    <property type="entry name" value="WD_REPEATS_REGION"/>
    <property type="match status" value="1"/>
</dbReference>
<dbReference type="InterPro" id="IPR011047">
    <property type="entry name" value="Quinoprotein_ADH-like_sf"/>
</dbReference>
<keyword evidence="1 3" id="KW-0853">WD repeat</keyword>
<evidence type="ECO:0000313" key="5">
    <source>
        <dbReference type="Proteomes" id="UP000664904"/>
    </source>
</evidence>
<dbReference type="KEGG" id="pxi:J5O05_10400"/>
<organism evidence="4 5">
    <name type="scientific">Pseudoalteromonas xiamenensis</name>
    <dbReference type="NCBI Taxonomy" id="882626"/>
    <lineage>
        <taxon>Bacteria</taxon>
        <taxon>Pseudomonadati</taxon>
        <taxon>Pseudomonadota</taxon>
        <taxon>Gammaproteobacteria</taxon>
        <taxon>Alteromonadales</taxon>
        <taxon>Pseudoalteromonadaceae</taxon>
        <taxon>Pseudoalteromonas</taxon>
    </lineage>
</organism>
<accession>A0A975DEL8</accession>
<dbReference type="EMBL" id="CP072133">
    <property type="protein sequence ID" value="QTH70411.1"/>
    <property type="molecule type" value="Genomic_DNA"/>
</dbReference>
<keyword evidence="2" id="KW-0677">Repeat</keyword>
<name>A0A975DEL8_9GAMM</name>
<dbReference type="PROSITE" id="PS51257">
    <property type="entry name" value="PROKAR_LIPOPROTEIN"/>
    <property type="match status" value="1"/>
</dbReference>
<dbReference type="Proteomes" id="UP000664904">
    <property type="component" value="Chromosome"/>
</dbReference>
<sequence>MYKRSFIKTCLTFLFVTLFISGCKEQTLPGKSVSQLAHADLGAYAAAISADGRYSLVSSTNQGVLLWDNQSNTVLFQWHQDKNEQNLVHSLAISFDSQVAVTATDTDFALWDIKTGQNRGFYRISKSTIRDIAISNEGRFVLYGRADNVVVLVDLAEGRRLEFLGHTEKINSIALSPNGHFALTGGNDYTAYFWDTRTGQVIHRFNHPSRVTKVALDNEGRYAFTADSMKKASIWRLTSGELVSQLQYIARQKIFSAVTFNKQGTLLATGTPNRQLTLWDLNTGEKQGLWQVEPREGSRPKSAVVFAAAFVDNDAALLTESSNGMLERFERNN</sequence>
<dbReference type="SUPFAM" id="SSF50998">
    <property type="entry name" value="Quinoprotein alcohol dehydrogenase-like"/>
    <property type="match status" value="1"/>
</dbReference>
<dbReference type="InterPro" id="IPR001680">
    <property type="entry name" value="WD40_rpt"/>
</dbReference>
<evidence type="ECO:0000256" key="1">
    <source>
        <dbReference type="ARBA" id="ARBA00022574"/>
    </source>
</evidence>